<dbReference type="PANTHER" id="PTHR11056">
    <property type="entry name" value="HOMOGENTISATE 1,2-DIOXYGENASE"/>
    <property type="match status" value="1"/>
</dbReference>
<feature type="binding site" evidence="9 12">
    <location>
        <position position="375"/>
    </location>
    <ligand>
        <name>homogentisate</name>
        <dbReference type="ChEBI" id="CHEBI:16169"/>
    </ligand>
</feature>
<evidence type="ECO:0000256" key="6">
    <source>
        <dbReference type="ARBA" id="ARBA00023002"/>
    </source>
</evidence>
<keyword evidence="3 9" id="KW-0479">Metal-binding</keyword>
<accession>A0A2R4MAX8</accession>
<dbReference type="GO" id="GO:0006559">
    <property type="term" value="P:L-phenylalanine catabolic process"/>
    <property type="evidence" value="ECO:0007669"/>
    <property type="project" value="UniProtKB-UniRule"/>
</dbReference>
<dbReference type="Gene3D" id="2.60.120.10">
    <property type="entry name" value="Jelly Rolls"/>
    <property type="match status" value="1"/>
</dbReference>
<feature type="binding site" evidence="12">
    <location>
        <position position="345"/>
    </location>
    <ligand>
        <name>Fe cation</name>
        <dbReference type="ChEBI" id="CHEBI:24875"/>
    </ligand>
</feature>
<keyword evidence="8 9" id="KW-0585">Phenylalanine catabolism</keyword>
<evidence type="ECO:0000256" key="4">
    <source>
        <dbReference type="ARBA" id="ARBA00022878"/>
    </source>
</evidence>
<dbReference type="InterPro" id="IPR011051">
    <property type="entry name" value="RmlC_Cupin_sf"/>
</dbReference>
<evidence type="ECO:0000256" key="3">
    <source>
        <dbReference type="ARBA" id="ARBA00022723"/>
    </source>
</evidence>
<keyword evidence="7 9" id="KW-0408">Iron</keyword>
<name>A0A2R4MAX8_9HYPH</name>
<dbReference type="InterPro" id="IPR046451">
    <property type="entry name" value="HgmA_C"/>
</dbReference>
<dbReference type="Pfam" id="PF04209">
    <property type="entry name" value="HgmA_C"/>
    <property type="match status" value="1"/>
</dbReference>
<dbReference type="InterPro" id="IPR005708">
    <property type="entry name" value="Homogentis_dOase"/>
</dbReference>
<keyword evidence="6 9" id="KW-0560">Oxidoreductase</keyword>
<evidence type="ECO:0000256" key="12">
    <source>
        <dbReference type="PIRSR" id="PIRSR605708-2"/>
    </source>
</evidence>
<gene>
    <name evidence="9" type="primary">hmgA</name>
    <name evidence="15" type="ORF">MXMO3_00664</name>
</gene>
<evidence type="ECO:0000256" key="5">
    <source>
        <dbReference type="ARBA" id="ARBA00022964"/>
    </source>
</evidence>
<comment type="catalytic activity">
    <reaction evidence="9">
        <text>homogentisate + O2 = 4-maleylacetoacetate + H(+)</text>
        <dbReference type="Rhea" id="RHEA:15449"/>
        <dbReference type="ChEBI" id="CHEBI:15378"/>
        <dbReference type="ChEBI" id="CHEBI:15379"/>
        <dbReference type="ChEBI" id="CHEBI:16169"/>
        <dbReference type="ChEBI" id="CHEBI:17105"/>
        <dbReference type="EC" id="1.13.11.5"/>
    </reaction>
</comment>
<sequence length="446" mass="50093">MNDKVNSVSNQLSYMPGFGNDFETESLPGALPQGQNSPQKCAYGLYAEQLSGSPFTAPRGTNERSWLYRIRPSVRHTTRFKPVKLDYWKSAPHNPDCEMPIGQTRWDPVPMPDEPTTFIEGVRTITTAGDVFTQVGMASHVYVANKSMEDDHFFNADAELLVVPEVGTLHIFTEMGKMDVAPGEICVLPRGMIFKVGVDGASRGYMCENYGAKFTLPDRGPIGANCLANPRDFKTPVAAFEEKETDCAVYVKWCGKFYRTEIGHSPLDVVAWHGNYTPYKYDLSTYSPVGAILFDHPDPSIFTVLTAPSGEEGTANIDFVIFPPRWMVAEHTFRPPWYHRNIMSEFMGLIHGQYDAKEEGFVPGGMSLHNMMLPHGPDAMGFEKATHSELKPTKLENTMAFMFETRFPQLLTEYGANLETIQDDYIDCWKGLKKHFNGTPEGDWDE</sequence>
<dbReference type="FunFam" id="2.60.120.10:FF:000034">
    <property type="entry name" value="Homogentisate 1,2-dioxygenase"/>
    <property type="match status" value="1"/>
</dbReference>
<dbReference type="CDD" id="cd07000">
    <property type="entry name" value="cupin_HGO_N"/>
    <property type="match status" value="1"/>
</dbReference>
<comment type="subunit">
    <text evidence="9">Hexamer; dimer of trimers.</text>
</comment>
<evidence type="ECO:0000313" key="15">
    <source>
        <dbReference type="EMBL" id="AVX03197.1"/>
    </source>
</evidence>
<dbReference type="HAMAP" id="MF_00334">
    <property type="entry name" value="Homogentis_dioxygen"/>
    <property type="match status" value="1"/>
</dbReference>
<feature type="domain" description="Homogentisate 1,2-dioxygenase C-terminal" evidence="13">
    <location>
        <begin position="285"/>
        <end position="436"/>
    </location>
</feature>
<dbReference type="InterPro" id="IPR014710">
    <property type="entry name" value="RmlC-like_jellyroll"/>
</dbReference>
<dbReference type="InterPro" id="IPR046452">
    <property type="entry name" value="HgmA_N"/>
</dbReference>
<comment type="similarity">
    <text evidence="2 9">Belongs to the homogentisate dioxygenase family.</text>
</comment>
<dbReference type="STRING" id="1122213.GCA_000423365_02134"/>
<evidence type="ECO:0000256" key="2">
    <source>
        <dbReference type="ARBA" id="ARBA00007757"/>
    </source>
</evidence>
<evidence type="ECO:0000256" key="11">
    <source>
        <dbReference type="PIRSR" id="PIRSR605708-1"/>
    </source>
</evidence>
<protein>
    <recommendedName>
        <fullName evidence="9 10">Homogentisate 1,2-dioxygenase</fullName>
        <shortName evidence="9">HGDO</shortName>
        <ecNumber evidence="9 10">1.13.11.5</ecNumber>
    </recommendedName>
    <alternativeName>
        <fullName evidence="9">Homogentisate oxygenase</fullName>
    </alternativeName>
    <alternativeName>
        <fullName evidence="9">Homogentisic acid oxidase</fullName>
    </alternativeName>
    <alternativeName>
        <fullName evidence="9">Homogentisicase</fullName>
    </alternativeName>
</protein>
<dbReference type="AlphaFoldDB" id="A0A2R4MAX8"/>
<feature type="active site" description="Proton acceptor" evidence="9 11">
    <location>
        <position position="296"/>
    </location>
</feature>
<evidence type="ECO:0000256" key="10">
    <source>
        <dbReference type="NCBIfam" id="TIGR01015"/>
    </source>
</evidence>
<evidence type="ECO:0000256" key="8">
    <source>
        <dbReference type="ARBA" id="ARBA00023232"/>
    </source>
</evidence>
<feature type="binding site" evidence="12">
    <location>
        <position position="339"/>
    </location>
    <ligand>
        <name>Fe cation</name>
        <dbReference type="ChEBI" id="CHEBI:24875"/>
    </ligand>
</feature>
<evidence type="ECO:0000259" key="13">
    <source>
        <dbReference type="Pfam" id="PF04209"/>
    </source>
</evidence>
<reference evidence="15 16" key="1">
    <citation type="submission" date="2017-05" db="EMBL/GenBank/DDBJ databases">
        <title>Genome Analysis of Maritalea myrionectae HL2708#5.</title>
        <authorList>
            <consortium name="Cotde Inc.-PKNU"/>
            <person name="Jang D."/>
            <person name="Oh H.-M."/>
        </authorList>
    </citation>
    <scope>NUCLEOTIDE SEQUENCE [LARGE SCALE GENOMIC DNA]</scope>
    <source>
        <strain evidence="15 16">HL2708#5</strain>
    </source>
</reference>
<organism evidence="15 16">
    <name type="scientific">Maritalea myrionectae</name>
    <dbReference type="NCBI Taxonomy" id="454601"/>
    <lineage>
        <taxon>Bacteria</taxon>
        <taxon>Pseudomonadati</taxon>
        <taxon>Pseudomonadota</taxon>
        <taxon>Alphaproteobacteria</taxon>
        <taxon>Hyphomicrobiales</taxon>
        <taxon>Devosiaceae</taxon>
        <taxon>Maritalea</taxon>
    </lineage>
</organism>
<keyword evidence="4 9" id="KW-0828">Tyrosine catabolism</keyword>
<dbReference type="GO" id="GO:0004411">
    <property type="term" value="F:homogentisate 1,2-dioxygenase activity"/>
    <property type="evidence" value="ECO:0007669"/>
    <property type="project" value="UniProtKB-UniRule"/>
</dbReference>
<dbReference type="NCBIfam" id="TIGR01015">
    <property type="entry name" value="hmgA"/>
    <property type="match status" value="1"/>
</dbReference>
<dbReference type="Pfam" id="PF20510">
    <property type="entry name" value="HgmA_N"/>
    <property type="match status" value="1"/>
</dbReference>
<comment type="caution">
    <text evidence="9">Lacks conserved residue(s) required for the propagation of feature annotation.</text>
</comment>
<dbReference type="GO" id="GO:0005737">
    <property type="term" value="C:cytoplasm"/>
    <property type="evidence" value="ECO:0007669"/>
    <property type="project" value="TreeGrafter"/>
</dbReference>
<comment type="cofactor">
    <cofactor evidence="1 9 12">
        <name>Fe cation</name>
        <dbReference type="ChEBI" id="CHEBI:24875"/>
    </cofactor>
</comment>
<dbReference type="PANTHER" id="PTHR11056:SF0">
    <property type="entry name" value="HOMOGENTISATE 1,2-DIOXYGENASE"/>
    <property type="match status" value="1"/>
</dbReference>
<dbReference type="Proteomes" id="UP000258927">
    <property type="component" value="Chromosome"/>
</dbReference>
<dbReference type="EMBL" id="CP021330">
    <property type="protein sequence ID" value="AVX03197.1"/>
    <property type="molecule type" value="Genomic_DNA"/>
</dbReference>
<dbReference type="SUPFAM" id="SSF51182">
    <property type="entry name" value="RmlC-like cupins"/>
    <property type="match status" value="1"/>
</dbReference>
<evidence type="ECO:0000313" key="16">
    <source>
        <dbReference type="Proteomes" id="UP000258927"/>
    </source>
</evidence>
<feature type="binding site" evidence="12">
    <location>
        <position position="354"/>
    </location>
    <ligand>
        <name>homogentisate</name>
        <dbReference type="ChEBI" id="CHEBI:16169"/>
    </ligand>
</feature>
<dbReference type="KEGG" id="mmyr:MXMO3_00664"/>
<dbReference type="GO" id="GO:0005506">
    <property type="term" value="F:iron ion binding"/>
    <property type="evidence" value="ECO:0007669"/>
    <property type="project" value="UniProtKB-UniRule"/>
</dbReference>
<feature type="domain" description="Homogentisate 1,2-dioxygenase N-terminal" evidence="14">
    <location>
        <begin position="14"/>
        <end position="283"/>
    </location>
</feature>
<dbReference type="EC" id="1.13.11.5" evidence="9 10"/>
<keyword evidence="5 9" id="KW-0223">Dioxygenase</keyword>
<evidence type="ECO:0000256" key="1">
    <source>
        <dbReference type="ARBA" id="ARBA00001962"/>
    </source>
</evidence>
<dbReference type="InterPro" id="IPR022950">
    <property type="entry name" value="Homogentis_dOase_bac"/>
</dbReference>
<evidence type="ECO:0000256" key="9">
    <source>
        <dbReference type="HAMAP-Rule" id="MF_00334"/>
    </source>
</evidence>
<comment type="pathway">
    <text evidence="9">Amino-acid degradation; L-phenylalanine degradation; acetoacetate and fumarate from L-phenylalanine: step 4/6.</text>
</comment>
<evidence type="ECO:0000259" key="14">
    <source>
        <dbReference type="Pfam" id="PF20510"/>
    </source>
</evidence>
<evidence type="ECO:0000256" key="7">
    <source>
        <dbReference type="ARBA" id="ARBA00023004"/>
    </source>
</evidence>
<dbReference type="GO" id="GO:0006572">
    <property type="term" value="P:L-tyrosine catabolic process"/>
    <property type="evidence" value="ECO:0007669"/>
    <property type="project" value="UniProtKB-UniRule"/>
</dbReference>
<comment type="function">
    <text evidence="9">Involved in the catabolism of homogentisate (2,5-dihydroxyphenylacetate or 2,5-OH-PhAc), a central intermediate in the degradation of phenylalanine and tyrosine. Catalyzes the oxidative ring cleavage of the aromatic ring of homogentisate to yield maleylacetoacetate.</text>
</comment>
<dbReference type="UniPathway" id="UPA00139">
    <property type="reaction ID" value="UER00339"/>
</dbReference>
<keyword evidence="16" id="KW-1185">Reference proteome</keyword>
<feature type="binding site" evidence="12">
    <location>
        <position position="375"/>
    </location>
    <ligand>
        <name>Fe cation</name>
        <dbReference type="ChEBI" id="CHEBI:24875"/>
    </ligand>
</feature>
<dbReference type="RefSeq" id="WP_117394930.1">
    <property type="nucleotide sequence ID" value="NZ_CP021330.1"/>
</dbReference>
<proteinExistence type="inferred from homology"/>